<keyword evidence="4" id="KW-0677">Repeat</keyword>
<dbReference type="GeneID" id="111249099"/>
<dbReference type="OMA" id="QCYQHVS"/>
<evidence type="ECO:0000256" key="6">
    <source>
        <dbReference type="ARBA" id="ARBA00045654"/>
    </source>
</evidence>
<dbReference type="InterPro" id="IPR026825">
    <property type="entry name" value="Vac14"/>
</dbReference>
<evidence type="ECO:0000256" key="3">
    <source>
        <dbReference type="ARBA" id="ARBA00013840"/>
    </source>
</evidence>
<dbReference type="GO" id="GO:0010008">
    <property type="term" value="C:endosome membrane"/>
    <property type="evidence" value="ECO:0007669"/>
    <property type="project" value="TreeGrafter"/>
</dbReference>
<dbReference type="AlphaFoldDB" id="A0A7M7JWI3"/>
<dbReference type="OrthoDB" id="5574975at2759"/>
<evidence type="ECO:0000256" key="2">
    <source>
        <dbReference type="ARBA" id="ARBA00010225"/>
    </source>
</evidence>
<comment type="subcellular location">
    <subcellularLocation>
        <location evidence="1">Endomembrane system</location>
    </subcellularLocation>
</comment>
<evidence type="ECO:0000256" key="4">
    <source>
        <dbReference type="ARBA" id="ARBA00022737"/>
    </source>
</evidence>
<accession>A0A7M7JWI3</accession>
<dbReference type="GO" id="GO:0070772">
    <property type="term" value="C:PAS complex"/>
    <property type="evidence" value="ECO:0007669"/>
    <property type="project" value="InterPro"/>
</dbReference>
<evidence type="ECO:0000256" key="5">
    <source>
        <dbReference type="ARBA" id="ARBA00023136"/>
    </source>
</evidence>
<feature type="domain" description="Vacuolar protein 14 C-terminal Fig4-binding" evidence="9">
    <location>
        <begin position="447"/>
        <end position="625"/>
    </location>
</feature>
<feature type="region of interest" description="Disordered" evidence="8">
    <location>
        <begin position="680"/>
        <end position="702"/>
    </location>
</feature>
<evidence type="ECO:0000256" key="1">
    <source>
        <dbReference type="ARBA" id="ARBA00004308"/>
    </source>
</evidence>
<dbReference type="KEGG" id="vde:111249099"/>
<dbReference type="InParanoid" id="A0A7M7JWI3"/>
<dbReference type="Gene3D" id="1.25.10.10">
    <property type="entry name" value="Leucine-rich Repeat Variant"/>
    <property type="match status" value="2"/>
</dbReference>
<keyword evidence="5" id="KW-0472">Membrane</keyword>
<sequence length="702" mass="80101">MERECSPLTPHCARALSDKLYEKRKAASMEIEKSTREFISRGNVGAIRKMLKVLAIDFALTPNPNSRKGGLLGISAVAIQLKTRCPEFLEDMITPVLACLSDPDHRVKYHACESLYNIVKVARGGCLPHFEQIFDALARLATDPEASVRSGAEALDRLMKDIVSESPAFDLVAFMNMLRERIMVQNTAARQFLVGWISAMNSMPDINMMVFLPDILHGVFEILADPALQRNCQSTLDSFLETIKKNPQETRFTDMTAILIDHSQSNVEVVQLTALVWIEQFVILSGRTILPHTSGILMAVLPTLDNRYALHNETFKEISRCAMNINEKVLELVATEAEVKDGGLLPDLRSVIAALSNFLDHPSTRTRMAVLRWILHLYRKLPAGVQEHMDTVFPMLLNVLSDEADQVVLLNLEVLSEISKKESGSQTNKDYFQQFVNSLLELFRNDQKLLERRGSFIIRQLCVLLPAEDIYRSMGTLLEQEDDLRFSEHMVKTLNTILLTTSELFPLRNSLKDLNTDERRKLFVCLYRVWCHHPLAAVSLCLLSQHYAHACELLQRFADVEVTADFLVEVDKLIQLIESPIFTFLRLQLLEPEKNRELVKALYGLLMLLPQSEAFLLLRTRLMCIPTHHLPPLNEQRERESTDRTIANGPKSETRASSQVDFGELLGIFEEIQRRKREREARRQKHKLSHKNLILQQQQGDE</sequence>
<dbReference type="PANTHER" id="PTHR16023">
    <property type="entry name" value="TAX1 BINDING PROTEIN-RELATED"/>
    <property type="match status" value="1"/>
</dbReference>
<dbReference type="SUPFAM" id="SSF48371">
    <property type="entry name" value="ARM repeat"/>
    <property type="match status" value="1"/>
</dbReference>
<evidence type="ECO:0000256" key="7">
    <source>
        <dbReference type="ARBA" id="ARBA00047092"/>
    </source>
</evidence>
<evidence type="ECO:0000313" key="10">
    <source>
        <dbReference type="EnsemblMetazoa" id="XP_022658202"/>
    </source>
</evidence>
<comment type="similarity">
    <text evidence="2">Belongs to the VAC14 family.</text>
</comment>
<protein>
    <recommendedName>
        <fullName evidence="3">Protein VAC14 homolog</fullName>
    </recommendedName>
</protein>
<comment type="function">
    <text evidence="6">Scaffold protein component of the PI(3,5)P2 regulatory complex which regulates both the synthesis and turnover of phosphatidylinositol 3,5-bisphosphate (PtdIns(3,5)P2). Pentamerizes into a star-shaped structure and nucleates the assembly of the complex. The pentamer binds a single copy each of PIKFYVE and FIG4 and coordinates both PIKfyve kinase activity and FIG4 phosphatase activity, being required to maintain normal levels of phosphatidylinositol 3-phosphate (PtdIns(3)P) and phosphatidylinositol 5-phosphate (PtdIns(5)P). Plays a role in the biogenesis of endosome carrier vesicles (ECV) / multivesicular bodies (MVB) transport intermediates from early endosomes.</text>
</comment>
<evidence type="ECO:0000256" key="8">
    <source>
        <dbReference type="SAM" id="MobiDB-lite"/>
    </source>
</evidence>
<comment type="subunit">
    <text evidence="7">Forms pentamers. Component of the PI(3,5)P2 regulatory complex/PAS complex, at least composed of PIKFYVE, FIG4 and VAC14. VAC14 nucleates the assembly of the complex and serves as a scaffold by pentamerizing into a star-shaped structure, which can bind a single copy each of PIKFYVE and FIG4 and coordinates their activities. Interacts with NOS1.</text>
</comment>
<dbReference type="Pfam" id="PF11916">
    <property type="entry name" value="Vac14_Fig4_bd"/>
    <property type="match status" value="1"/>
</dbReference>
<dbReference type="RefSeq" id="XP_022658202.1">
    <property type="nucleotide sequence ID" value="XM_022802467.1"/>
</dbReference>
<organism evidence="10 11">
    <name type="scientific">Varroa destructor</name>
    <name type="common">Honeybee mite</name>
    <dbReference type="NCBI Taxonomy" id="109461"/>
    <lineage>
        <taxon>Eukaryota</taxon>
        <taxon>Metazoa</taxon>
        <taxon>Ecdysozoa</taxon>
        <taxon>Arthropoda</taxon>
        <taxon>Chelicerata</taxon>
        <taxon>Arachnida</taxon>
        <taxon>Acari</taxon>
        <taxon>Parasitiformes</taxon>
        <taxon>Mesostigmata</taxon>
        <taxon>Gamasina</taxon>
        <taxon>Dermanyssoidea</taxon>
        <taxon>Varroidae</taxon>
        <taxon>Varroa</taxon>
    </lineage>
</organism>
<proteinExistence type="inferred from homology"/>
<name>A0A7M7JWI3_VARDE</name>
<feature type="region of interest" description="Disordered" evidence="8">
    <location>
        <begin position="633"/>
        <end position="658"/>
    </location>
</feature>
<dbReference type="Proteomes" id="UP000594260">
    <property type="component" value="Unplaced"/>
</dbReference>
<keyword evidence="11" id="KW-1185">Reference proteome</keyword>
<dbReference type="EnsemblMetazoa" id="XM_022802467">
    <property type="protein sequence ID" value="XP_022658202"/>
    <property type="gene ID" value="LOC111249099"/>
</dbReference>
<dbReference type="InterPro" id="IPR021841">
    <property type="entry name" value="VAC14_Fig4p-bd"/>
</dbReference>
<dbReference type="PANTHER" id="PTHR16023:SF0">
    <property type="entry name" value="PROTEIN VAC14 HOMOLOG"/>
    <property type="match status" value="1"/>
</dbReference>
<dbReference type="InterPro" id="IPR011989">
    <property type="entry name" value="ARM-like"/>
</dbReference>
<dbReference type="GO" id="GO:0006661">
    <property type="term" value="P:phosphatidylinositol biosynthetic process"/>
    <property type="evidence" value="ECO:0007669"/>
    <property type="project" value="InterPro"/>
</dbReference>
<evidence type="ECO:0000313" key="11">
    <source>
        <dbReference type="Proteomes" id="UP000594260"/>
    </source>
</evidence>
<dbReference type="FunCoup" id="A0A7M7JWI3">
    <property type="interactions" value="1469"/>
</dbReference>
<dbReference type="InterPro" id="IPR016024">
    <property type="entry name" value="ARM-type_fold"/>
</dbReference>
<evidence type="ECO:0000259" key="9">
    <source>
        <dbReference type="Pfam" id="PF11916"/>
    </source>
</evidence>
<reference evidence="10" key="1">
    <citation type="submission" date="2021-01" db="UniProtKB">
        <authorList>
            <consortium name="EnsemblMetazoa"/>
        </authorList>
    </citation>
    <scope>IDENTIFICATION</scope>
</reference>
<dbReference type="Pfam" id="PF12755">
    <property type="entry name" value="Vac14_Fab1_bd"/>
    <property type="match status" value="1"/>
</dbReference>
<feature type="compositionally biased region" description="Basic residues" evidence="8">
    <location>
        <begin position="680"/>
        <end position="690"/>
    </location>
</feature>